<dbReference type="Pfam" id="PF13845">
    <property type="entry name" value="Septum_form"/>
    <property type="match status" value="1"/>
</dbReference>
<gene>
    <name evidence="2" type="ORF">Air01nite_49710</name>
</gene>
<dbReference type="Proteomes" id="UP000624325">
    <property type="component" value="Unassembled WGS sequence"/>
</dbReference>
<proteinExistence type="predicted"/>
<organism evidence="2 3">
    <name type="scientific">Asanoa iriomotensis</name>
    <dbReference type="NCBI Taxonomy" id="234613"/>
    <lineage>
        <taxon>Bacteria</taxon>
        <taxon>Bacillati</taxon>
        <taxon>Actinomycetota</taxon>
        <taxon>Actinomycetes</taxon>
        <taxon>Micromonosporales</taxon>
        <taxon>Micromonosporaceae</taxon>
        <taxon>Asanoa</taxon>
    </lineage>
</organism>
<accession>A0ABQ4C7X3</accession>
<dbReference type="InterPro" id="IPR026004">
    <property type="entry name" value="Septum_form"/>
</dbReference>
<protein>
    <recommendedName>
        <fullName evidence="1">Septum formation-related domain-containing protein</fullName>
    </recommendedName>
</protein>
<name>A0ABQ4C7X3_9ACTN</name>
<feature type="domain" description="Septum formation-related" evidence="1">
    <location>
        <begin position="39"/>
        <end position="136"/>
    </location>
</feature>
<evidence type="ECO:0000259" key="1">
    <source>
        <dbReference type="Pfam" id="PF13845"/>
    </source>
</evidence>
<reference evidence="2 3" key="1">
    <citation type="submission" date="2021-01" db="EMBL/GenBank/DDBJ databases">
        <title>Whole genome shotgun sequence of Asanoa iriomotensis NBRC 100142.</title>
        <authorList>
            <person name="Komaki H."/>
            <person name="Tamura T."/>
        </authorList>
    </citation>
    <scope>NUCLEOTIDE SEQUENCE [LARGE SCALE GENOMIC DNA]</scope>
    <source>
        <strain evidence="2 3">NBRC 100142</strain>
    </source>
</reference>
<comment type="caution">
    <text evidence="2">The sequence shown here is derived from an EMBL/GenBank/DDBJ whole genome shotgun (WGS) entry which is preliminary data.</text>
</comment>
<dbReference type="EMBL" id="BONC01000038">
    <property type="protein sequence ID" value="GIF58876.1"/>
    <property type="molecule type" value="Genomic_DNA"/>
</dbReference>
<evidence type="ECO:0000313" key="3">
    <source>
        <dbReference type="Proteomes" id="UP000624325"/>
    </source>
</evidence>
<sequence>MFGALGTGLVLALGVAAFLFVKWSQEPDAVQPVGSLWVGDCIADYERGGIYTEVLTVPCEDEHNAEVVGRFEMPPGDYPDYRTLTEQGDAACPAQFETFVPSAVSRAKYLLFYLPPPEENWAAGDRSVKCLAHVLEPTTGSARDAS</sequence>
<keyword evidence="3" id="KW-1185">Reference proteome</keyword>
<evidence type="ECO:0000313" key="2">
    <source>
        <dbReference type="EMBL" id="GIF58876.1"/>
    </source>
</evidence>